<evidence type="ECO:0000259" key="1">
    <source>
        <dbReference type="PROSITE" id="PS50943"/>
    </source>
</evidence>
<accession>A0ABV8CGJ9</accession>
<keyword evidence="3" id="KW-1185">Reference proteome</keyword>
<organism evidence="2 3">
    <name type="scientific">Legionella dresdenensis</name>
    <dbReference type="NCBI Taxonomy" id="450200"/>
    <lineage>
        <taxon>Bacteria</taxon>
        <taxon>Pseudomonadati</taxon>
        <taxon>Pseudomonadota</taxon>
        <taxon>Gammaproteobacteria</taxon>
        <taxon>Legionellales</taxon>
        <taxon>Legionellaceae</taxon>
        <taxon>Legionella</taxon>
    </lineage>
</organism>
<evidence type="ECO:0000313" key="2">
    <source>
        <dbReference type="EMBL" id="MFC3909445.1"/>
    </source>
</evidence>
<dbReference type="EMBL" id="JBHSAB010000023">
    <property type="protein sequence ID" value="MFC3909445.1"/>
    <property type="molecule type" value="Genomic_DNA"/>
</dbReference>
<dbReference type="RefSeq" id="WP_382343666.1">
    <property type="nucleotide sequence ID" value="NZ_JBHSAB010000023.1"/>
</dbReference>
<protein>
    <submittedName>
        <fullName evidence="2">Type II toxin-antitoxin system HigA family antitoxin</fullName>
    </submittedName>
</protein>
<dbReference type="Gene3D" id="1.10.260.40">
    <property type="entry name" value="lambda repressor-like DNA-binding domains"/>
    <property type="match status" value="1"/>
</dbReference>
<dbReference type="InterPro" id="IPR001387">
    <property type="entry name" value="Cro/C1-type_HTH"/>
</dbReference>
<proteinExistence type="predicted"/>
<feature type="domain" description="HTH cro/C1-type" evidence="1">
    <location>
        <begin position="89"/>
        <end position="142"/>
    </location>
</feature>
<dbReference type="Proteomes" id="UP001595758">
    <property type="component" value="Unassembled WGS sequence"/>
</dbReference>
<evidence type="ECO:0000313" key="3">
    <source>
        <dbReference type="Proteomes" id="UP001595758"/>
    </source>
</evidence>
<reference evidence="3" key="1">
    <citation type="journal article" date="2019" name="Int. J. Syst. Evol. Microbiol.">
        <title>The Global Catalogue of Microorganisms (GCM) 10K type strain sequencing project: providing services to taxonomists for standard genome sequencing and annotation.</title>
        <authorList>
            <consortium name="The Broad Institute Genomics Platform"/>
            <consortium name="The Broad Institute Genome Sequencing Center for Infectious Disease"/>
            <person name="Wu L."/>
            <person name="Ma J."/>
        </authorList>
    </citation>
    <scope>NUCLEOTIDE SEQUENCE [LARGE SCALE GENOMIC DNA]</scope>
    <source>
        <strain evidence="3">CCUG 59858</strain>
    </source>
</reference>
<dbReference type="InterPro" id="IPR039060">
    <property type="entry name" value="Antitox_HigA"/>
</dbReference>
<dbReference type="InterPro" id="IPR010982">
    <property type="entry name" value="Lambda_DNA-bd_dom_sf"/>
</dbReference>
<comment type="caution">
    <text evidence="2">The sequence shown here is derived from an EMBL/GenBank/DDBJ whole genome shotgun (WGS) entry which is preliminary data.</text>
</comment>
<dbReference type="SUPFAM" id="SSF47413">
    <property type="entry name" value="lambda repressor-like DNA-binding domains"/>
    <property type="match status" value="1"/>
</dbReference>
<dbReference type="CDD" id="cd00093">
    <property type="entry name" value="HTH_XRE"/>
    <property type="match status" value="1"/>
</dbReference>
<dbReference type="PROSITE" id="PS50943">
    <property type="entry name" value="HTH_CROC1"/>
    <property type="match status" value="1"/>
</dbReference>
<name>A0ABV8CGJ9_9GAMM</name>
<dbReference type="SMART" id="SM00530">
    <property type="entry name" value="HTH_XRE"/>
    <property type="match status" value="1"/>
</dbReference>
<dbReference type="PANTHER" id="PTHR40455">
    <property type="entry name" value="ANTITOXIN HIGA"/>
    <property type="match status" value="1"/>
</dbReference>
<sequence length="143" mass="16365">MTMAALSIDYIDEHTNHEFHLPLSVFKKPKSSEDYSRLEEILDQLTDEVRDDETHPLALAMQIIGDNLEQYDNEHHPDIGANITDVEMVKYLMESHHLHQKDLADIFGSQANVSKFLNGERQLGKNAILGLKKRFGISADFFL</sequence>
<gene>
    <name evidence="2" type="ORF">ACFORL_10215</name>
</gene>
<dbReference type="PANTHER" id="PTHR40455:SF1">
    <property type="entry name" value="ANTITOXIN HIGA"/>
    <property type="match status" value="1"/>
</dbReference>